<protein>
    <submittedName>
        <fullName evidence="4">ComF family protein</fullName>
    </submittedName>
</protein>
<comment type="caution">
    <text evidence="4">The sequence shown here is derived from an EMBL/GenBank/DDBJ whole genome shotgun (WGS) entry which is preliminary data.</text>
</comment>
<organism evidence="4 5">
    <name type="scientific">Diplocloster modestus</name>
    <dbReference type="NCBI Taxonomy" id="2850322"/>
    <lineage>
        <taxon>Bacteria</taxon>
        <taxon>Bacillati</taxon>
        <taxon>Bacillota</taxon>
        <taxon>Clostridia</taxon>
        <taxon>Lachnospirales</taxon>
        <taxon>Lachnospiraceae</taxon>
        <taxon>Diplocloster</taxon>
    </lineage>
</organism>
<comment type="similarity">
    <text evidence="1">Belongs to the ComF/GntX family.</text>
</comment>
<dbReference type="PANTHER" id="PTHR47505">
    <property type="entry name" value="DNA UTILIZATION PROTEIN YHGH"/>
    <property type="match status" value="1"/>
</dbReference>
<dbReference type="Pfam" id="PF00156">
    <property type="entry name" value="Pribosyltran"/>
    <property type="match status" value="1"/>
</dbReference>
<accession>A0ABS6K140</accession>
<evidence type="ECO:0000259" key="3">
    <source>
        <dbReference type="Pfam" id="PF18912"/>
    </source>
</evidence>
<dbReference type="RefSeq" id="WP_238726098.1">
    <property type="nucleotide sequence ID" value="NZ_JAHQCX010000001.1"/>
</dbReference>
<dbReference type="InterPro" id="IPR029057">
    <property type="entry name" value="PRTase-like"/>
</dbReference>
<evidence type="ECO:0000256" key="1">
    <source>
        <dbReference type="ARBA" id="ARBA00008007"/>
    </source>
</evidence>
<dbReference type="InterPro" id="IPR000836">
    <property type="entry name" value="PRTase_dom"/>
</dbReference>
<evidence type="ECO:0000313" key="5">
    <source>
        <dbReference type="Proteomes" id="UP001314681"/>
    </source>
</evidence>
<dbReference type="InterPro" id="IPR051910">
    <property type="entry name" value="ComF/GntX_DNA_util-trans"/>
</dbReference>
<feature type="domain" description="Phosphoribosyltransferase" evidence="2">
    <location>
        <begin position="144"/>
        <end position="233"/>
    </location>
</feature>
<dbReference type="Proteomes" id="UP001314681">
    <property type="component" value="Unassembled WGS sequence"/>
</dbReference>
<gene>
    <name evidence="4" type="ORF">KTH90_00870</name>
</gene>
<sequence length="238" mass="27935">MRWKELLLDFFFPRRCPVCDQIVTPYGEKICKKCRPLLKRIGEPKCKKCGKPLENETAEYCYDCSRKTYHYESGVAVFVYDTRMKGSIARYKYPPFRREYAKYYVEEMIHASRMQMQRWKPDALIPVPIHKSRLAFRGFNQAELLARGLSKEFQIPVRTDLVYRIKKTIPQKELNEKERKNNLKTAFHVMPNTIECKTVVLVDDIYTTGSTMETLAKALKANGVDRVYFVCLAIGRGY</sequence>
<dbReference type="Pfam" id="PF18912">
    <property type="entry name" value="DZR_2"/>
    <property type="match status" value="1"/>
</dbReference>
<dbReference type="PANTHER" id="PTHR47505:SF1">
    <property type="entry name" value="DNA UTILIZATION PROTEIN YHGH"/>
    <property type="match status" value="1"/>
</dbReference>
<feature type="domain" description="Double zinc ribbon" evidence="3">
    <location>
        <begin position="7"/>
        <end position="64"/>
    </location>
</feature>
<dbReference type="Gene3D" id="3.40.50.2020">
    <property type="match status" value="1"/>
</dbReference>
<evidence type="ECO:0000259" key="2">
    <source>
        <dbReference type="Pfam" id="PF00156"/>
    </source>
</evidence>
<dbReference type="CDD" id="cd06223">
    <property type="entry name" value="PRTases_typeI"/>
    <property type="match status" value="1"/>
</dbReference>
<reference evidence="4 5" key="1">
    <citation type="submission" date="2021-06" db="EMBL/GenBank/DDBJ databases">
        <title>Description of novel taxa of the family Lachnospiraceae.</title>
        <authorList>
            <person name="Chaplin A.V."/>
            <person name="Sokolova S.R."/>
            <person name="Pikina A.P."/>
            <person name="Korzhanova M."/>
            <person name="Belova V."/>
            <person name="Korostin D."/>
            <person name="Efimov B.A."/>
        </authorList>
    </citation>
    <scope>NUCLEOTIDE SEQUENCE [LARGE SCALE GENOMIC DNA]</scope>
    <source>
        <strain evidence="4 5">ASD4241</strain>
    </source>
</reference>
<evidence type="ECO:0000313" key="4">
    <source>
        <dbReference type="EMBL" id="MBU9724556.1"/>
    </source>
</evidence>
<dbReference type="InterPro" id="IPR044005">
    <property type="entry name" value="DZR_2"/>
</dbReference>
<keyword evidence="5" id="KW-1185">Reference proteome</keyword>
<dbReference type="SUPFAM" id="SSF53271">
    <property type="entry name" value="PRTase-like"/>
    <property type="match status" value="1"/>
</dbReference>
<name>A0ABS6K140_9FIRM</name>
<proteinExistence type="inferred from homology"/>
<dbReference type="EMBL" id="JAHQCX010000001">
    <property type="protein sequence ID" value="MBU9724556.1"/>
    <property type="molecule type" value="Genomic_DNA"/>
</dbReference>